<evidence type="ECO:0000256" key="8">
    <source>
        <dbReference type="SAM" id="SignalP"/>
    </source>
</evidence>
<proteinExistence type="inferred from homology"/>
<dbReference type="InterPro" id="IPR001087">
    <property type="entry name" value="GDSL"/>
</dbReference>
<feature type="chain" id="PRO_5028815357" evidence="8">
    <location>
        <begin position="27"/>
        <end position="341"/>
    </location>
</feature>
<evidence type="ECO:0000256" key="6">
    <source>
        <dbReference type="ARBA" id="ARBA00022963"/>
    </source>
</evidence>
<sequence length="341" mass="37601">MESYLRKWCLVSVWVLLLGLGFKVKAEPQVPCYFIFGDSLVDNGNNNRLRSIARADYFPYGIDFGGPTGRFSNGRTTVDVLTELLGFDNYIPAYSTVSGQEILQGVNYASAAAGIREETGAQLGQRITFSGQVENYKNTVAQVVEILGDEYTAADYLKRCIYSVGMGSNDYLNNYFMPQFYSTSRQYTPEQYADDLISRYRDQLNALYNYGARKFALVGIGAIGCSPNALAQGSEDGTTCVERINSANRIFNNRLISMDIIANPSAYGFTNTNTACCGIGRNGGQLTCLPGEPPCLNRDEYVFWDAFHPSAAANTAIAKRSYNAQRSSDVYPIDISQLAQL</sequence>
<dbReference type="InterPro" id="IPR051238">
    <property type="entry name" value="GDSL_esterase/lipase"/>
</dbReference>
<organism evidence="9 10">
    <name type="scientific">Arabidopsis thaliana</name>
    <name type="common">Mouse-ear cress</name>
    <dbReference type="NCBI Taxonomy" id="3702"/>
    <lineage>
        <taxon>Eukaryota</taxon>
        <taxon>Viridiplantae</taxon>
        <taxon>Streptophyta</taxon>
        <taxon>Embryophyta</taxon>
        <taxon>Tracheophyta</taxon>
        <taxon>Spermatophyta</taxon>
        <taxon>Magnoliopsida</taxon>
        <taxon>eudicotyledons</taxon>
        <taxon>Gunneridae</taxon>
        <taxon>Pentapetalae</taxon>
        <taxon>rosids</taxon>
        <taxon>malvids</taxon>
        <taxon>Brassicales</taxon>
        <taxon>Brassicaceae</taxon>
        <taxon>Camelineae</taxon>
        <taxon>Arabidopsis</taxon>
    </lineage>
</organism>
<comment type="similarity">
    <text evidence="2">Belongs to the 'GDSL' lipolytic enzyme family.</text>
</comment>
<dbReference type="InterPro" id="IPR035669">
    <property type="entry name" value="SGNH_plant_lipase-like"/>
</dbReference>
<evidence type="ECO:0000256" key="5">
    <source>
        <dbReference type="ARBA" id="ARBA00022801"/>
    </source>
</evidence>
<dbReference type="GO" id="GO:0005576">
    <property type="term" value="C:extracellular region"/>
    <property type="evidence" value="ECO:0007669"/>
    <property type="project" value="UniProtKB-SubCell"/>
</dbReference>
<evidence type="ECO:0000256" key="4">
    <source>
        <dbReference type="ARBA" id="ARBA00022729"/>
    </source>
</evidence>
<name>A0A7G2DY31_ARATH</name>
<keyword evidence="7" id="KW-0443">Lipid metabolism</keyword>
<evidence type="ECO:0000313" key="9">
    <source>
        <dbReference type="EMBL" id="CAD5314012.1"/>
    </source>
</evidence>
<evidence type="ECO:0000256" key="1">
    <source>
        <dbReference type="ARBA" id="ARBA00004613"/>
    </source>
</evidence>
<dbReference type="PANTHER" id="PTHR45650">
    <property type="entry name" value="GDSL-LIKE LIPASE/ACYLHYDROLASE-RELATED"/>
    <property type="match status" value="1"/>
</dbReference>
<evidence type="ECO:0000256" key="7">
    <source>
        <dbReference type="ARBA" id="ARBA00023098"/>
    </source>
</evidence>
<keyword evidence="3" id="KW-0964">Secreted</keyword>
<dbReference type="InterPro" id="IPR036514">
    <property type="entry name" value="SGNH_hydro_sf"/>
</dbReference>
<keyword evidence="4 8" id="KW-0732">Signal</keyword>
<dbReference type="Gene3D" id="3.40.50.1110">
    <property type="entry name" value="SGNH hydrolase"/>
    <property type="match status" value="1"/>
</dbReference>
<gene>
    <name evidence="9" type="ORF">AT9943_LOCUS2477</name>
</gene>
<dbReference type="PANTHER" id="PTHR45650:SF3">
    <property type="entry name" value="OS01G0748500 PROTEIN"/>
    <property type="match status" value="1"/>
</dbReference>
<comment type="subcellular location">
    <subcellularLocation>
        <location evidence="1">Secreted</location>
    </subcellularLocation>
</comment>
<evidence type="ECO:0000256" key="2">
    <source>
        <dbReference type="ARBA" id="ARBA00008668"/>
    </source>
</evidence>
<dbReference type="AlphaFoldDB" id="A0A7G2DY31"/>
<dbReference type="CDD" id="cd01837">
    <property type="entry name" value="SGNH_plant_lipase_like"/>
    <property type="match status" value="1"/>
</dbReference>
<dbReference type="Proteomes" id="UP000516314">
    <property type="component" value="Chromosome 1"/>
</dbReference>
<evidence type="ECO:0000256" key="3">
    <source>
        <dbReference type="ARBA" id="ARBA00022525"/>
    </source>
</evidence>
<reference evidence="9 10" key="1">
    <citation type="submission" date="2020-09" db="EMBL/GenBank/DDBJ databases">
        <authorList>
            <person name="Ashkenazy H."/>
        </authorList>
    </citation>
    <scope>NUCLEOTIDE SEQUENCE [LARGE SCALE GENOMIC DNA]</scope>
    <source>
        <strain evidence="10">cv. Cdm-0</strain>
    </source>
</reference>
<dbReference type="EMBL" id="LR881466">
    <property type="protein sequence ID" value="CAD5314012.1"/>
    <property type="molecule type" value="Genomic_DNA"/>
</dbReference>
<feature type="signal peptide" evidence="8">
    <location>
        <begin position="1"/>
        <end position="26"/>
    </location>
</feature>
<dbReference type="GO" id="GO:0016042">
    <property type="term" value="P:lipid catabolic process"/>
    <property type="evidence" value="ECO:0007669"/>
    <property type="project" value="UniProtKB-KW"/>
</dbReference>
<evidence type="ECO:0000313" key="10">
    <source>
        <dbReference type="Proteomes" id="UP000516314"/>
    </source>
</evidence>
<keyword evidence="5" id="KW-0378">Hydrolase</keyword>
<dbReference type="GO" id="GO:0016788">
    <property type="term" value="F:hydrolase activity, acting on ester bonds"/>
    <property type="evidence" value="ECO:0007669"/>
    <property type="project" value="InterPro"/>
</dbReference>
<keyword evidence="6" id="KW-0442">Lipid degradation</keyword>
<accession>A0A7G2DY31</accession>
<protein>
    <submittedName>
        <fullName evidence="9">(thale cress) hypothetical protein</fullName>
    </submittedName>
</protein>
<dbReference type="Pfam" id="PF00657">
    <property type="entry name" value="Lipase_GDSL"/>
    <property type="match status" value="1"/>
</dbReference>